<dbReference type="EC" id="3.2.1.40" evidence="2"/>
<feature type="signal peptide" evidence="3">
    <location>
        <begin position="1"/>
        <end position="21"/>
    </location>
</feature>
<dbReference type="InterPro" id="IPR012341">
    <property type="entry name" value="6hp_glycosidase-like_sf"/>
</dbReference>
<evidence type="ECO:0000256" key="3">
    <source>
        <dbReference type="SAM" id="SignalP"/>
    </source>
</evidence>
<dbReference type="SUPFAM" id="SSF49265">
    <property type="entry name" value="Fibronectin type III"/>
    <property type="match status" value="1"/>
</dbReference>
<organism evidence="7 8">
    <name type="scientific">Rotaria sordida</name>
    <dbReference type="NCBI Taxonomy" id="392033"/>
    <lineage>
        <taxon>Eukaryota</taxon>
        <taxon>Metazoa</taxon>
        <taxon>Spiralia</taxon>
        <taxon>Gnathifera</taxon>
        <taxon>Rotifera</taxon>
        <taxon>Eurotatoria</taxon>
        <taxon>Bdelloidea</taxon>
        <taxon>Philodinida</taxon>
        <taxon>Philodinidae</taxon>
        <taxon>Rotaria</taxon>
    </lineage>
</organism>
<feature type="chain" id="PRO_5032985403" description="alpha-L-rhamnosidase" evidence="3">
    <location>
        <begin position="22"/>
        <end position="985"/>
    </location>
</feature>
<dbReference type="SUPFAM" id="SSF48208">
    <property type="entry name" value="Six-hairpin glycosidases"/>
    <property type="match status" value="1"/>
</dbReference>
<evidence type="ECO:0000259" key="4">
    <source>
        <dbReference type="Pfam" id="PF05592"/>
    </source>
</evidence>
<protein>
    <recommendedName>
        <fullName evidence="2">alpha-L-rhamnosidase</fullName>
        <ecNumber evidence="2">3.2.1.40</ecNumber>
    </recommendedName>
</protein>
<dbReference type="Pfam" id="PF08531">
    <property type="entry name" value="Bac_rhamnosid_N"/>
    <property type="match status" value="1"/>
</dbReference>
<dbReference type="PANTHER" id="PTHR33307">
    <property type="entry name" value="ALPHA-RHAMNOSIDASE (EUROFUNG)"/>
    <property type="match status" value="1"/>
</dbReference>
<proteinExistence type="predicted"/>
<dbReference type="InterPro" id="IPR013737">
    <property type="entry name" value="Bac_rhamnosid_N"/>
</dbReference>
<gene>
    <name evidence="7" type="ORF">ZHD862_LOCUS4047</name>
</gene>
<reference evidence="7" key="1">
    <citation type="submission" date="2021-02" db="EMBL/GenBank/DDBJ databases">
        <authorList>
            <person name="Nowell W R."/>
        </authorList>
    </citation>
    <scope>NUCLEOTIDE SEQUENCE</scope>
</reference>
<evidence type="ECO:0000256" key="1">
    <source>
        <dbReference type="ARBA" id="ARBA00001445"/>
    </source>
</evidence>
<dbReference type="InterPro" id="IPR008902">
    <property type="entry name" value="Rhamnosid_concanavalin"/>
</dbReference>
<dbReference type="GO" id="GO:0030596">
    <property type="term" value="F:alpha-L-rhamnosidase activity"/>
    <property type="evidence" value="ECO:0007669"/>
    <property type="project" value="UniProtKB-EC"/>
</dbReference>
<dbReference type="InterPro" id="IPR016007">
    <property type="entry name" value="Alpha_rhamnosid"/>
</dbReference>
<dbReference type="AlphaFoldDB" id="A0A813V130"/>
<accession>A0A813V130</accession>
<dbReference type="Pfam" id="PF05592">
    <property type="entry name" value="Bac_rhamnosid"/>
    <property type="match status" value="1"/>
</dbReference>
<dbReference type="EMBL" id="CAJNOT010000093">
    <property type="protein sequence ID" value="CAF0834484.1"/>
    <property type="molecule type" value="Genomic_DNA"/>
</dbReference>
<dbReference type="Gene3D" id="1.50.10.10">
    <property type="match status" value="1"/>
</dbReference>
<dbReference type="Gene3D" id="2.60.420.10">
    <property type="entry name" value="Maltose phosphorylase, domain 3"/>
    <property type="match status" value="1"/>
</dbReference>
<evidence type="ECO:0000313" key="8">
    <source>
        <dbReference type="Proteomes" id="UP000663864"/>
    </source>
</evidence>
<evidence type="ECO:0000259" key="6">
    <source>
        <dbReference type="Pfam" id="PF17389"/>
    </source>
</evidence>
<keyword evidence="3" id="KW-0732">Signal</keyword>
<dbReference type="Gene3D" id="2.60.40.10">
    <property type="entry name" value="Immunoglobulins"/>
    <property type="match status" value="1"/>
</dbReference>
<evidence type="ECO:0000259" key="5">
    <source>
        <dbReference type="Pfam" id="PF08531"/>
    </source>
</evidence>
<dbReference type="Proteomes" id="UP000663864">
    <property type="component" value="Unassembled WGS sequence"/>
</dbReference>
<sequence length="985" mass="112165">MRCLNYCSILLICVLWSIIDARRPSLFDVRIDYYKVETTQDLIINNPRPRFSWKIRVLDNVSQRNVQQTVYQIQIQSIKIIQRDNQFAWDSKRVVSSQSIYVPYTGQNDLLPSTYYRFRVRVWTTNSEEPSEWTNWIQFRTTIFNLHEYLTKNNALLWIGSTKINMNELRKEFMVPNVSPIKSAITYISGIGYYEFYLNGNKVDTSRKLDPGWTSYEKRTLVASFDLTANITAGMNTVGVKLGNGWYSPEQHGKSGYGPPRLIFSLSILFENGNEMQVLSDQTWTGREGSIKHDSIYNGEMYDSRNDRPNWARVGFNDSFSLWIMPESMPSPLNSSLNGSLILQDMLPIRAGPDALNFEVMTDSQQQSYLNHEDIDEIKGAKLTDGGILKPVAMWISDSGLQTFDLGQNIAGWCRLRFRGPSGFGVYIRYGEALTQPVVSTNHSSRNIYTENLKGAAASDTYVLHGDPIGEIYEPTFTIHGFRYLSIFDPPNALTADDVECPFVHSETTLKGHFATSNPIINQIQHNIQWTQLSNLMSVPTDCTERDERRGWLGDAALTVDEALYNFDLIKLYQNFLNLIVDDQLDNGELPNFVPVGNYPSAPYWGPNYPPDPNWASALPTITWKIYRHYSDIQILKDYYDHIIAHIKYFHGLYNTTSLANFTVRYADWVPPSPEPMTNRGLIGSFGFLHDINLLIEMSQVLGKEEDTDTYSILYQKLAKEFHQVFYNTSQNFYADGMQAAQILALALPDVVPANVRDAVLNQLVTDINQKGKHVTTGIVSTARIFPILSDNGHHDLALELISSITYPSYGYMFNNPYENATTLWEFWNSPVSEREVSSRNQAMFGSVGAWFYSHLAGIDLSSNMINIRPRMASETKKHLMSKLDCQLSTLYGLVHVSYTRDKCDTVSNSILLRVTIPPNRRARVMFEPLFVGGQCKTLIESNKIIWSSDVGTVNDQGFDIEKDSTTGLMTVYTGSGQYEFQALW</sequence>
<dbReference type="InterPro" id="IPR036116">
    <property type="entry name" value="FN3_sf"/>
</dbReference>
<dbReference type="Gene3D" id="2.60.120.260">
    <property type="entry name" value="Galactose-binding domain-like"/>
    <property type="match status" value="2"/>
</dbReference>
<evidence type="ECO:0000256" key="2">
    <source>
        <dbReference type="ARBA" id="ARBA00012652"/>
    </source>
</evidence>
<dbReference type="PANTHER" id="PTHR33307:SF6">
    <property type="entry name" value="ALPHA-RHAMNOSIDASE (EUROFUNG)-RELATED"/>
    <property type="match status" value="1"/>
</dbReference>
<comment type="caution">
    <text evidence="7">The sequence shown here is derived from an EMBL/GenBank/DDBJ whole genome shotgun (WGS) entry which is preliminary data.</text>
</comment>
<dbReference type="Pfam" id="PF25788">
    <property type="entry name" value="Ig_Rha78A_N"/>
    <property type="match status" value="1"/>
</dbReference>
<dbReference type="InterPro" id="IPR008928">
    <property type="entry name" value="6-hairpin_glycosidase_sf"/>
</dbReference>
<dbReference type="GO" id="GO:0005975">
    <property type="term" value="P:carbohydrate metabolic process"/>
    <property type="evidence" value="ECO:0007669"/>
    <property type="project" value="InterPro"/>
</dbReference>
<dbReference type="InterPro" id="IPR035396">
    <property type="entry name" value="Bac_rhamnosid6H"/>
</dbReference>
<comment type="catalytic activity">
    <reaction evidence="1">
        <text>Hydrolysis of terminal non-reducing alpha-L-rhamnose residues in alpha-L-rhamnosides.</text>
        <dbReference type="EC" id="3.2.1.40"/>
    </reaction>
</comment>
<feature type="domain" description="Bacterial alpha-L-rhamnosidase N-terminal" evidence="5">
    <location>
        <begin position="181"/>
        <end position="320"/>
    </location>
</feature>
<feature type="domain" description="Alpha-L-rhamnosidase six-hairpin glycosidase" evidence="6">
    <location>
        <begin position="512"/>
        <end position="855"/>
    </location>
</feature>
<dbReference type="Pfam" id="PF17389">
    <property type="entry name" value="Bac_rhamnosid6H"/>
    <property type="match status" value="1"/>
</dbReference>
<name>A0A813V130_9BILA</name>
<dbReference type="InterPro" id="IPR013783">
    <property type="entry name" value="Ig-like_fold"/>
</dbReference>
<feature type="domain" description="Alpha-L-rhamnosidase concanavalin-like" evidence="4">
    <location>
        <begin position="403"/>
        <end position="504"/>
    </location>
</feature>
<evidence type="ECO:0000313" key="7">
    <source>
        <dbReference type="EMBL" id="CAF0834484.1"/>
    </source>
</evidence>